<accession>A0AAE0JKJ6</accession>
<feature type="region of interest" description="Disordered" evidence="1">
    <location>
        <begin position="1"/>
        <end position="29"/>
    </location>
</feature>
<feature type="compositionally biased region" description="Basic and acidic residues" evidence="1">
    <location>
        <begin position="1"/>
        <end position="11"/>
    </location>
</feature>
<dbReference type="EMBL" id="JAUEPP010000002">
    <property type="protein sequence ID" value="KAK3351362.1"/>
    <property type="molecule type" value="Genomic_DNA"/>
</dbReference>
<reference evidence="2" key="2">
    <citation type="submission" date="2023-06" db="EMBL/GenBank/DDBJ databases">
        <authorList>
            <consortium name="Lawrence Berkeley National Laboratory"/>
            <person name="Haridas S."/>
            <person name="Hensen N."/>
            <person name="Bonometti L."/>
            <person name="Westerberg I."/>
            <person name="Brannstrom I.O."/>
            <person name="Guillou S."/>
            <person name="Cros-Aarteil S."/>
            <person name="Calhoun S."/>
            <person name="Kuo A."/>
            <person name="Mondo S."/>
            <person name="Pangilinan J."/>
            <person name="Riley R."/>
            <person name="Labutti K."/>
            <person name="Andreopoulos B."/>
            <person name="Lipzen A."/>
            <person name="Chen C."/>
            <person name="Yanf M."/>
            <person name="Daum C."/>
            <person name="Ng V."/>
            <person name="Clum A."/>
            <person name="Steindorff A."/>
            <person name="Ohm R."/>
            <person name="Martin F."/>
            <person name="Silar P."/>
            <person name="Natvig D."/>
            <person name="Lalanne C."/>
            <person name="Gautier V."/>
            <person name="Ament-Velasquez S.L."/>
            <person name="Kruys A."/>
            <person name="Hutchinson M.I."/>
            <person name="Powell A.J."/>
            <person name="Barry K."/>
            <person name="Miller A.N."/>
            <person name="Grigoriev I.V."/>
            <person name="Debuchy R."/>
            <person name="Gladieux P."/>
            <person name="Thoren M.H."/>
            <person name="Johannesson H."/>
        </authorList>
    </citation>
    <scope>NUCLEOTIDE SEQUENCE</scope>
    <source>
        <strain evidence="2">CBS 560.94</strain>
    </source>
</reference>
<dbReference type="AlphaFoldDB" id="A0AAE0JKJ6"/>
<protein>
    <submittedName>
        <fullName evidence="2">Uncharacterized protein</fullName>
    </submittedName>
</protein>
<organism evidence="2 3">
    <name type="scientific">Neurospora tetraspora</name>
    <dbReference type="NCBI Taxonomy" id="94610"/>
    <lineage>
        <taxon>Eukaryota</taxon>
        <taxon>Fungi</taxon>
        <taxon>Dikarya</taxon>
        <taxon>Ascomycota</taxon>
        <taxon>Pezizomycotina</taxon>
        <taxon>Sordariomycetes</taxon>
        <taxon>Sordariomycetidae</taxon>
        <taxon>Sordariales</taxon>
        <taxon>Sordariaceae</taxon>
        <taxon>Neurospora</taxon>
    </lineage>
</organism>
<evidence type="ECO:0000256" key="1">
    <source>
        <dbReference type="SAM" id="MobiDB-lite"/>
    </source>
</evidence>
<dbReference type="Proteomes" id="UP001278500">
    <property type="component" value="Unassembled WGS sequence"/>
</dbReference>
<reference evidence="2" key="1">
    <citation type="journal article" date="2023" name="Mol. Phylogenet. Evol.">
        <title>Genome-scale phylogeny and comparative genomics of the fungal order Sordariales.</title>
        <authorList>
            <person name="Hensen N."/>
            <person name="Bonometti L."/>
            <person name="Westerberg I."/>
            <person name="Brannstrom I.O."/>
            <person name="Guillou S."/>
            <person name="Cros-Aarteil S."/>
            <person name="Calhoun S."/>
            <person name="Haridas S."/>
            <person name="Kuo A."/>
            <person name="Mondo S."/>
            <person name="Pangilinan J."/>
            <person name="Riley R."/>
            <person name="LaButti K."/>
            <person name="Andreopoulos B."/>
            <person name="Lipzen A."/>
            <person name="Chen C."/>
            <person name="Yan M."/>
            <person name="Daum C."/>
            <person name="Ng V."/>
            <person name="Clum A."/>
            <person name="Steindorff A."/>
            <person name="Ohm R.A."/>
            <person name="Martin F."/>
            <person name="Silar P."/>
            <person name="Natvig D.O."/>
            <person name="Lalanne C."/>
            <person name="Gautier V."/>
            <person name="Ament-Velasquez S.L."/>
            <person name="Kruys A."/>
            <person name="Hutchinson M.I."/>
            <person name="Powell A.J."/>
            <person name="Barry K."/>
            <person name="Miller A.N."/>
            <person name="Grigoriev I.V."/>
            <person name="Debuchy R."/>
            <person name="Gladieux P."/>
            <person name="Hiltunen Thoren M."/>
            <person name="Johannesson H."/>
        </authorList>
    </citation>
    <scope>NUCLEOTIDE SEQUENCE</scope>
    <source>
        <strain evidence="2">CBS 560.94</strain>
    </source>
</reference>
<sequence>MSTSTQHDDASRKRKRDAAQDSESEGIDDTTKRIRGLTRILEEPDSNRISDEAILFYATSAIEFMDDFESLVTDIMMDISISNPEGILIDIGMDGFGRLFIKRGKESDRTYHEYFHSIAASIRPRWAVLKAIKELLGQVHKLPGISPCISIDVDFQKFFELCGEAEEKLGQKISDTERMIEFYQELRIRDAWTADALKSTSVLELLQLRPDDVKALEELTIAQEIADFLKKKLEPFKELHGLIRNLEAELSGC</sequence>
<keyword evidence="3" id="KW-1185">Reference proteome</keyword>
<proteinExistence type="predicted"/>
<dbReference type="RefSeq" id="XP_062684657.1">
    <property type="nucleotide sequence ID" value="XM_062828091.1"/>
</dbReference>
<name>A0AAE0JKJ6_9PEZI</name>
<comment type="caution">
    <text evidence="2">The sequence shown here is derived from an EMBL/GenBank/DDBJ whole genome shotgun (WGS) entry which is preliminary data.</text>
</comment>
<dbReference type="GeneID" id="87865245"/>
<evidence type="ECO:0000313" key="2">
    <source>
        <dbReference type="EMBL" id="KAK3351362.1"/>
    </source>
</evidence>
<evidence type="ECO:0000313" key="3">
    <source>
        <dbReference type="Proteomes" id="UP001278500"/>
    </source>
</evidence>
<gene>
    <name evidence="2" type="ORF">B0H65DRAFT_506786</name>
</gene>